<accession>A0A655C4S0</accession>
<dbReference type="AlphaFoldDB" id="A0A655C4S0"/>
<dbReference type="Proteomes" id="UP000041314">
    <property type="component" value="Unassembled WGS sequence"/>
</dbReference>
<reference evidence="1 2" key="1">
    <citation type="submission" date="2015-03" db="EMBL/GenBank/DDBJ databases">
        <authorList>
            <consortium name="Pathogen Informatics"/>
        </authorList>
    </citation>
    <scope>NUCLEOTIDE SEQUENCE [LARGE SCALE GENOMIC DNA]</scope>
    <source>
        <strain evidence="1 2">A1104</strain>
    </source>
</reference>
<organism evidence="1 2">
    <name type="scientific">Salmonella enterica subsp. enterica serovar Bovismorbificans</name>
    <dbReference type="NCBI Taxonomy" id="58097"/>
    <lineage>
        <taxon>Bacteria</taxon>
        <taxon>Pseudomonadati</taxon>
        <taxon>Pseudomonadota</taxon>
        <taxon>Gammaproteobacteria</taxon>
        <taxon>Enterobacterales</taxon>
        <taxon>Enterobacteriaceae</taxon>
        <taxon>Salmonella</taxon>
    </lineage>
</organism>
<sequence length="62" mass="7453">MQRHLTQKLSMVFFRQLLRAARAEDRFVMAAVATNMHTHIFHNAEHRHFHLLEHHDTFFGVD</sequence>
<name>A0A655C4S0_SALET</name>
<evidence type="ECO:0000313" key="1">
    <source>
        <dbReference type="EMBL" id="CNT95837.1"/>
    </source>
</evidence>
<protein>
    <submittedName>
        <fullName evidence="1">Uncharacterized protein</fullName>
    </submittedName>
</protein>
<evidence type="ECO:0000313" key="2">
    <source>
        <dbReference type="Proteomes" id="UP000041314"/>
    </source>
</evidence>
<dbReference type="EMBL" id="CQPA01000008">
    <property type="protein sequence ID" value="CNT95837.1"/>
    <property type="molecule type" value="Genomic_DNA"/>
</dbReference>
<gene>
    <name evidence="1" type="ORF">ERS008198_01527</name>
</gene>
<proteinExistence type="predicted"/>